<feature type="transmembrane region" description="Helical" evidence="1">
    <location>
        <begin position="156"/>
        <end position="176"/>
    </location>
</feature>
<feature type="transmembrane region" description="Helical" evidence="1">
    <location>
        <begin position="39"/>
        <end position="55"/>
    </location>
</feature>
<evidence type="ECO:0000313" key="4">
    <source>
        <dbReference type="Proteomes" id="UP000193391"/>
    </source>
</evidence>
<dbReference type="EMBL" id="JFKA01000002">
    <property type="protein sequence ID" value="OSQ39707.1"/>
    <property type="molecule type" value="Genomic_DNA"/>
</dbReference>
<feature type="transmembrane region" description="Helical" evidence="1">
    <location>
        <begin position="252"/>
        <end position="272"/>
    </location>
</feature>
<reference evidence="3 4" key="1">
    <citation type="submission" date="2014-03" db="EMBL/GenBank/DDBJ databases">
        <title>The draft genome sequence of Thalassospira mesophila JCM 18969.</title>
        <authorList>
            <person name="Lai Q."/>
            <person name="Shao Z."/>
        </authorList>
    </citation>
    <scope>NUCLEOTIDE SEQUENCE [LARGE SCALE GENOMIC DNA]</scope>
    <source>
        <strain evidence="3 4">JCM 18969</strain>
    </source>
</reference>
<name>A0A1Y2L3G1_9PROT</name>
<accession>A0A1Y2L3G1</accession>
<feature type="transmembrane region" description="Helical" evidence="1">
    <location>
        <begin position="182"/>
        <end position="206"/>
    </location>
</feature>
<dbReference type="OrthoDB" id="161804at2"/>
<keyword evidence="1" id="KW-1133">Transmembrane helix</keyword>
<protein>
    <recommendedName>
        <fullName evidence="2">EamA domain-containing protein</fullName>
    </recommendedName>
</protein>
<feature type="transmembrane region" description="Helical" evidence="1">
    <location>
        <begin position="227"/>
        <end position="246"/>
    </location>
</feature>
<dbReference type="AlphaFoldDB" id="A0A1Y2L3G1"/>
<evidence type="ECO:0000313" key="3">
    <source>
        <dbReference type="EMBL" id="OSQ39707.1"/>
    </source>
</evidence>
<dbReference type="GO" id="GO:0016020">
    <property type="term" value="C:membrane"/>
    <property type="evidence" value="ECO:0007669"/>
    <property type="project" value="InterPro"/>
</dbReference>
<dbReference type="SUPFAM" id="SSF103481">
    <property type="entry name" value="Multidrug resistance efflux transporter EmrE"/>
    <property type="match status" value="2"/>
</dbReference>
<dbReference type="PANTHER" id="PTHR22911:SF137">
    <property type="entry name" value="SOLUTE CARRIER FAMILY 35 MEMBER G2-RELATED"/>
    <property type="match status" value="1"/>
</dbReference>
<proteinExistence type="predicted"/>
<keyword evidence="1" id="KW-0812">Transmembrane</keyword>
<dbReference type="InterPro" id="IPR037185">
    <property type="entry name" value="EmrE-like"/>
</dbReference>
<dbReference type="Proteomes" id="UP000193391">
    <property type="component" value="Unassembled WGS sequence"/>
</dbReference>
<feature type="transmembrane region" description="Helical" evidence="1">
    <location>
        <begin position="6"/>
        <end position="27"/>
    </location>
</feature>
<feature type="domain" description="EamA" evidence="2">
    <location>
        <begin position="5"/>
        <end position="141"/>
    </location>
</feature>
<evidence type="ECO:0000256" key="1">
    <source>
        <dbReference type="SAM" id="Phobius"/>
    </source>
</evidence>
<feature type="transmembrane region" description="Helical" evidence="1">
    <location>
        <begin position="279"/>
        <end position="298"/>
    </location>
</feature>
<dbReference type="RefSeq" id="WP_085580818.1">
    <property type="nucleotide sequence ID" value="NZ_JFKA01000002.1"/>
</dbReference>
<feature type="domain" description="EamA" evidence="2">
    <location>
        <begin position="158"/>
        <end position="297"/>
    </location>
</feature>
<comment type="caution">
    <text evidence="3">The sequence shown here is derived from an EMBL/GenBank/DDBJ whole genome shotgun (WGS) entry which is preliminary data.</text>
</comment>
<dbReference type="PANTHER" id="PTHR22911">
    <property type="entry name" value="ACYL-MALONYL CONDENSING ENZYME-RELATED"/>
    <property type="match status" value="1"/>
</dbReference>
<feature type="transmembrane region" description="Helical" evidence="1">
    <location>
        <begin position="75"/>
        <end position="94"/>
    </location>
</feature>
<dbReference type="Pfam" id="PF00892">
    <property type="entry name" value="EamA"/>
    <property type="match status" value="2"/>
</dbReference>
<dbReference type="InterPro" id="IPR000620">
    <property type="entry name" value="EamA_dom"/>
</dbReference>
<keyword evidence="1" id="KW-0472">Membrane</keyword>
<organism evidence="3 4">
    <name type="scientific">Thalassospira mesophila</name>
    <dbReference type="NCBI Taxonomy" id="1293891"/>
    <lineage>
        <taxon>Bacteria</taxon>
        <taxon>Pseudomonadati</taxon>
        <taxon>Pseudomonadota</taxon>
        <taxon>Alphaproteobacteria</taxon>
        <taxon>Rhodospirillales</taxon>
        <taxon>Thalassospiraceae</taxon>
        <taxon>Thalassospira</taxon>
    </lineage>
</organism>
<sequence>MIPFFGEAAAMTAALSWATSSMIFSNISGKAGAQSVNRGRLLCSITCLTIIHWLVEGQPWPHATTPQQLGWLTLSSVLGLVIGDAMLFQAFAILGARLSMLMMSSVPIMGTVLAWFLFDEVLSPGQIGGVALGVGGILTVIMIRKGRPANLDGRQYLIGILCGLGGAMGQVANLITAKYALIGGYSALSATWIRTLVAVVIMWGLAALTGRVRRTIISCTAADVRGWLMLGAFIGPAMGVWLSMLAVQNANVGIASTLMATPPVLLIVYEGVVLRKPVGLQAIMGTCMAFAGVAILFLL</sequence>
<feature type="transmembrane region" description="Helical" evidence="1">
    <location>
        <begin position="101"/>
        <end position="118"/>
    </location>
</feature>
<dbReference type="STRING" id="1293891.TMES_07010"/>
<feature type="transmembrane region" description="Helical" evidence="1">
    <location>
        <begin position="124"/>
        <end position="144"/>
    </location>
</feature>
<gene>
    <name evidence="3" type="ORF">TMES_07010</name>
</gene>
<evidence type="ECO:0000259" key="2">
    <source>
        <dbReference type="Pfam" id="PF00892"/>
    </source>
</evidence>
<keyword evidence="4" id="KW-1185">Reference proteome</keyword>